<dbReference type="RefSeq" id="WP_359657422.1">
    <property type="nucleotide sequence ID" value="NZ_JBEXZP010000192.1"/>
</dbReference>
<evidence type="ECO:0000313" key="2">
    <source>
        <dbReference type="EMBL" id="MEU0711174.1"/>
    </source>
</evidence>
<sequence>MREAIGVSPARARARAWTRAAAAAGVVLLVAGCGGGSGEGTGTPAPPPGTTAPAGAGAGAQAAGGLDAAAVSREIAAAATAAGFTEEPSDDVPPALRSCMVSWQVDDEKAADSRKSYDDTVAALAEGGWKRSPTIDRKGAVITSLDKSGWTVKAGHHSQDGFLVVSFIATDNGPGCQKLFQEDLEKNKNAR</sequence>
<name>A0ABV2WCS9_9ACTN</name>
<keyword evidence="3" id="KW-1185">Reference proteome</keyword>
<dbReference type="Proteomes" id="UP001550378">
    <property type="component" value="Unassembled WGS sequence"/>
</dbReference>
<protein>
    <recommendedName>
        <fullName evidence="4">Lipoprotein</fullName>
    </recommendedName>
</protein>
<dbReference type="EMBL" id="JBEXZR010000032">
    <property type="protein sequence ID" value="MEU0711174.1"/>
    <property type="molecule type" value="Genomic_DNA"/>
</dbReference>
<feature type="region of interest" description="Disordered" evidence="1">
    <location>
        <begin position="39"/>
        <end position="60"/>
    </location>
</feature>
<evidence type="ECO:0000313" key="3">
    <source>
        <dbReference type="Proteomes" id="UP001550378"/>
    </source>
</evidence>
<feature type="compositionally biased region" description="Low complexity" evidence="1">
    <location>
        <begin position="51"/>
        <end position="60"/>
    </location>
</feature>
<comment type="caution">
    <text evidence="2">The sequence shown here is derived from an EMBL/GenBank/DDBJ whole genome shotgun (WGS) entry which is preliminary data.</text>
</comment>
<dbReference type="PROSITE" id="PS51257">
    <property type="entry name" value="PROKAR_LIPOPROTEIN"/>
    <property type="match status" value="1"/>
</dbReference>
<proteinExistence type="predicted"/>
<accession>A0ABV2WCS9</accession>
<reference evidence="2 3" key="1">
    <citation type="submission" date="2024-06" db="EMBL/GenBank/DDBJ databases">
        <title>The Natural Products Discovery Center: Release of the First 8490 Sequenced Strains for Exploring Actinobacteria Biosynthetic Diversity.</title>
        <authorList>
            <person name="Kalkreuter E."/>
            <person name="Kautsar S.A."/>
            <person name="Yang D."/>
            <person name="Bader C.D."/>
            <person name="Teijaro C.N."/>
            <person name="Fluegel L."/>
            <person name="Davis C.M."/>
            <person name="Simpson J.R."/>
            <person name="Lauterbach L."/>
            <person name="Steele A.D."/>
            <person name="Gui C."/>
            <person name="Meng S."/>
            <person name="Li G."/>
            <person name="Viehrig K."/>
            <person name="Ye F."/>
            <person name="Su P."/>
            <person name="Kiefer A.F."/>
            <person name="Nichols A."/>
            <person name="Cepeda A.J."/>
            <person name="Yan W."/>
            <person name="Fan B."/>
            <person name="Jiang Y."/>
            <person name="Adhikari A."/>
            <person name="Zheng C.-J."/>
            <person name="Schuster L."/>
            <person name="Cowan T.M."/>
            <person name="Smanski M.J."/>
            <person name="Chevrette M.G."/>
            <person name="De Carvalho L.P.S."/>
            <person name="Shen B."/>
        </authorList>
    </citation>
    <scope>NUCLEOTIDE SEQUENCE [LARGE SCALE GENOMIC DNA]</scope>
    <source>
        <strain evidence="2 3">NPDC006337</strain>
    </source>
</reference>
<gene>
    <name evidence="2" type="ORF">ABZ508_27820</name>
</gene>
<evidence type="ECO:0000256" key="1">
    <source>
        <dbReference type="SAM" id="MobiDB-lite"/>
    </source>
</evidence>
<evidence type="ECO:0008006" key="4">
    <source>
        <dbReference type="Google" id="ProtNLM"/>
    </source>
</evidence>
<organism evidence="2 3">
    <name type="scientific">Streptomyces lavendulocolor</name>
    <dbReference type="NCBI Taxonomy" id="67316"/>
    <lineage>
        <taxon>Bacteria</taxon>
        <taxon>Bacillati</taxon>
        <taxon>Actinomycetota</taxon>
        <taxon>Actinomycetes</taxon>
        <taxon>Kitasatosporales</taxon>
        <taxon>Streptomycetaceae</taxon>
        <taxon>Streptomyces</taxon>
    </lineage>
</organism>